<dbReference type="AlphaFoldDB" id="S7RKW5"/>
<reference evidence="1 2" key="1">
    <citation type="journal article" date="2012" name="Science">
        <title>The Paleozoic origin of enzymatic lignin decomposition reconstructed from 31 fungal genomes.</title>
        <authorList>
            <person name="Floudas D."/>
            <person name="Binder M."/>
            <person name="Riley R."/>
            <person name="Barry K."/>
            <person name="Blanchette R.A."/>
            <person name="Henrissat B."/>
            <person name="Martinez A.T."/>
            <person name="Otillar R."/>
            <person name="Spatafora J.W."/>
            <person name="Yadav J.S."/>
            <person name="Aerts A."/>
            <person name="Benoit I."/>
            <person name="Boyd A."/>
            <person name="Carlson A."/>
            <person name="Copeland A."/>
            <person name="Coutinho P.M."/>
            <person name="de Vries R.P."/>
            <person name="Ferreira P."/>
            <person name="Findley K."/>
            <person name="Foster B."/>
            <person name="Gaskell J."/>
            <person name="Glotzer D."/>
            <person name="Gorecki P."/>
            <person name="Heitman J."/>
            <person name="Hesse C."/>
            <person name="Hori C."/>
            <person name="Igarashi K."/>
            <person name="Jurgens J.A."/>
            <person name="Kallen N."/>
            <person name="Kersten P."/>
            <person name="Kohler A."/>
            <person name="Kuees U."/>
            <person name="Kumar T.K.A."/>
            <person name="Kuo A."/>
            <person name="LaButti K."/>
            <person name="Larrondo L.F."/>
            <person name="Lindquist E."/>
            <person name="Ling A."/>
            <person name="Lombard V."/>
            <person name="Lucas S."/>
            <person name="Lundell T."/>
            <person name="Martin R."/>
            <person name="McLaughlin D.J."/>
            <person name="Morgenstern I."/>
            <person name="Morin E."/>
            <person name="Murat C."/>
            <person name="Nagy L.G."/>
            <person name="Nolan M."/>
            <person name="Ohm R.A."/>
            <person name="Patyshakuliyeva A."/>
            <person name="Rokas A."/>
            <person name="Ruiz-Duenas F.J."/>
            <person name="Sabat G."/>
            <person name="Salamov A."/>
            <person name="Samejima M."/>
            <person name="Schmutz J."/>
            <person name="Slot J.C."/>
            <person name="St John F."/>
            <person name="Stenlid J."/>
            <person name="Sun H."/>
            <person name="Sun S."/>
            <person name="Syed K."/>
            <person name="Tsang A."/>
            <person name="Wiebenga A."/>
            <person name="Young D."/>
            <person name="Pisabarro A."/>
            <person name="Eastwood D.C."/>
            <person name="Martin F."/>
            <person name="Cullen D."/>
            <person name="Grigoriev I.V."/>
            <person name="Hibbett D.S."/>
        </authorList>
    </citation>
    <scope>NUCLEOTIDE SEQUENCE [LARGE SCALE GENOMIC DNA]</scope>
    <source>
        <strain evidence="1 2">ATCC 11539</strain>
    </source>
</reference>
<name>S7RKW5_GLOTA</name>
<dbReference type="eggNOG" id="ENOG502S3G3">
    <property type="taxonomic scope" value="Eukaryota"/>
</dbReference>
<dbReference type="InterPro" id="IPR021109">
    <property type="entry name" value="Peptidase_aspartic_dom_sf"/>
</dbReference>
<evidence type="ECO:0000313" key="2">
    <source>
        <dbReference type="Proteomes" id="UP000030669"/>
    </source>
</evidence>
<keyword evidence="2" id="KW-1185">Reference proteome</keyword>
<feature type="non-terminal residue" evidence="1">
    <location>
        <position position="119"/>
    </location>
</feature>
<dbReference type="KEGG" id="gtr:GLOTRDRAFT_10551"/>
<dbReference type="HOGENOM" id="CLU_000384_32_5_1"/>
<dbReference type="Pfam" id="PF08284">
    <property type="entry name" value="RVP_2"/>
    <property type="match status" value="1"/>
</dbReference>
<dbReference type="Gene3D" id="2.40.70.10">
    <property type="entry name" value="Acid Proteases"/>
    <property type="match status" value="1"/>
</dbReference>
<dbReference type="CDD" id="cd00303">
    <property type="entry name" value="retropepsin_like"/>
    <property type="match status" value="1"/>
</dbReference>
<organism evidence="1 2">
    <name type="scientific">Gloeophyllum trabeum (strain ATCC 11539 / FP-39264 / Madison 617)</name>
    <name type="common">Brown rot fungus</name>
    <dbReference type="NCBI Taxonomy" id="670483"/>
    <lineage>
        <taxon>Eukaryota</taxon>
        <taxon>Fungi</taxon>
        <taxon>Dikarya</taxon>
        <taxon>Basidiomycota</taxon>
        <taxon>Agaricomycotina</taxon>
        <taxon>Agaricomycetes</taxon>
        <taxon>Gloeophyllales</taxon>
        <taxon>Gloeophyllaceae</taxon>
        <taxon>Gloeophyllum</taxon>
    </lineage>
</organism>
<sequence length="119" mass="13317">RVVRGLKNGMQMDLPLTLTQLETEKRNDVIVLLDTGCTGSCINENTIVKLGLEQHHFENDIPVFNADGTLNAAGNITEYIRVKGQIGNHEEVLNLLITNLGKSDVFLGYEWLDFHNPKI</sequence>
<evidence type="ECO:0000313" key="1">
    <source>
        <dbReference type="EMBL" id="EPQ54985.1"/>
    </source>
</evidence>
<dbReference type="Proteomes" id="UP000030669">
    <property type="component" value="Unassembled WGS sequence"/>
</dbReference>
<accession>S7RKW5</accession>
<proteinExistence type="predicted"/>
<dbReference type="GeneID" id="19298712"/>
<dbReference type="OrthoDB" id="2717878at2759"/>
<protein>
    <recommendedName>
        <fullName evidence="3">Peptidase A2 domain-containing protein</fullName>
    </recommendedName>
</protein>
<dbReference type="EMBL" id="KB469302">
    <property type="protein sequence ID" value="EPQ54985.1"/>
    <property type="molecule type" value="Genomic_DNA"/>
</dbReference>
<evidence type="ECO:0008006" key="3">
    <source>
        <dbReference type="Google" id="ProtNLM"/>
    </source>
</evidence>
<dbReference type="RefSeq" id="XP_007866064.1">
    <property type="nucleotide sequence ID" value="XM_007867873.1"/>
</dbReference>
<feature type="non-terminal residue" evidence="1">
    <location>
        <position position="1"/>
    </location>
</feature>
<dbReference type="SUPFAM" id="SSF50630">
    <property type="entry name" value="Acid proteases"/>
    <property type="match status" value="1"/>
</dbReference>
<gene>
    <name evidence="1" type="ORF">GLOTRDRAFT_10551</name>
</gene>
<dbReference type="OMA" id="CTSSIID"/>